<reference evidence="1 2" key="1">
    <citation type="submission" date="2019-06" db="EMBL/GenBank/DDBJ databases">
        <title>Sequencing the genomes of 1000 actinobacteria strains.</title>
        <authorList>
            <person name="Klenk H.-P."/>
        </authorList>
    </citation>
    <scope>NUCLEOTIDE SEQUENCE [LARGE SCALE GENOMIC DNA]</scope>
    <source>
        <strain evidence="1 2">DSM 25218</strain>
    </source>
</reference>
<dbReference type="RefSeq" id="WP_141780493.1">
    <property type="nucleotide sequence ID" value="NZ_VFOV01000001.1"/>
</dbReference>
<evidence type="ECO:0000313" key="2">
    <source>
        <dbReference type="Proteomes" id="UP000320209"/>
    </source>
</evidence>
<sequence>MTPTPSADPTMDAITTAVTLGREGDVIRAREELLAIWADIGVLGDPFHRCTLAHYLADLYAAPATSLIWDVRALDAADALTDERAHEHDESLQVAGFYPSLHLNIADDLRRLSAFEEATEHIGRAEERAAALPVGAYGDMIRAGIGGVAAAITARDTAPRTTSPNLAASE</sequence>
<organism evidence="1 2">
    <name type="scientific">Nocardioides albertanoniae</name>
    <dbReference type="NCBI Taxonomy" id="1175486"/>
    <lineage>
        <taxon>Bacteria</taxon>
        <taxon>Bacillati</taxon>
        <taxon>Actinomycetota</taxon>
        <taxon>Actinomycetes</taxon>
        <taxon>Propionibacteriales</taxon>
        <taxon>Nocardioidaceae</taxon>
        <taxon>Nocardioides</taxon>
    </lineage>
</organism>
<accession>A0A543A7Q4</accession>
<protein>
    <recommendedName>
        <fullName evidence="3">Tetratricopeptide repeat protein</fullName>
    </recommendedName>
</protein>
<keyword evidence="2" id="KW-1185">Reference proteome</keyword>
<dbReference type="EMBL" id="VFOV01000001">
    <property type="protein sequence ID" value="TQL68506.1"/>
    <property type="molecule type" value="Genomic_DNA"/>
</dbReference>
<evidence type="ECO:0000313" key="1">
    <source>
        <dbReference type="EMBL" id="TQL68506.1"/>
    </source>
</evidence>
<proteinExistence type="predicted"/>
<evidence type="ECO:0008006" key="3">
    <source>
        <dbReference type="Google" id="ProtNLM"/>
    </source>
</evidence>
<name>A0A543A7Q4_9ACTN</name>
<dbReference type="OrthoDB" id="8450665at2"/>
<dbReference type="AlphaFoldDB" id="A0A543A7Q4"/>
<comment type="caution">
    <text evidence="1">The sequence shown here is derived from an EMBL/GenBank/DDBJ whole genome shotgun (WGS) entry which is preliminary data.</text>
</comment>
<dbReference type="Proteomes" id="UP000320209">
    <property type="component" value="Unassembled WGS sequence"/>
</dbReference>
<gene>
    <name evidence="1" type="ORF">FB381_2396</name>
</gene>